<dbReference type="CDD" id="cd00267">
    <property type="entry name" value="ABC_ATPase"/>
    <property type="match status" value="1"/>
</dbReference>
<accession>A0A7W9MJR6</accession>
<reference evidence="1 2" key="1">
    <citation type="submission" date="2020-08" db="EMBL/GenBank/DDBJ databases">
        <title>Sequencing the genomes of 1000 actinobacteria strains.</title>
        <authorList>
            <person name="Klenk H.-P."/>
        </authorList>
    </citation>
    <scope>NUCLEOTIDE SEQUENCE [LARGE SCALE GENOMIC DNA]</scope>
    <source>
        <strain evidence="1 2">DSM 46887</strain>
    </source>
</reference>
<evidence type="ECO:0000313" key="1">
    <source>
        <dbReference type="EMBL" id="MBB5822986.1"/>
    </source>
</evidence>
<dbReference type="Proteomes" id="UP000540685">
    <property type="component" value="Unassembled WGS sequence"/>
</dbReference>
<proteinExistence type="predicted"/>
<dbReference type="AlphaFoldDB" id="A0A7W9MJR6"/>
<sequence length="52" mass="5383">MGEPVPGAVELSDVSVRVVGRTPLGDIDWRVGYGEHWVVLGPNGAGKPDAGL</sequence>
<dbReference type="InterPro" id="IPR027417">
    <property type="entry name" value="P-loop_NTPase"/>
</dbReference>
<evidence type="ECO:0000313" key="2">
    <source>
        <dbReference type="Proteomes" id="UP000540685"/>
    </source>
</evidence>
<name>A0A7W9MJR6_9ACTN</name>
<protein>
    <submittedName>
        <fullName evidence="1">ABC-type molybdenum transport system ATPase subunit/photorepair protein PhrA</fullName>
    </submittedName>
</protein>
<keyword evidence="2" id="KW-1185">Reference proteome</keyword>
<gene>
    <name evidence="1" type="ORF">F4562_006048</name>
</gene>
<organism evidence="1 2">
    <name type="scientific">Streptosporangium becharense</name>
    <dbReference type="NCBI Taxonomy" id="1816182"/>
    <lineage>
        <taxon>Bacteria</taxon>
        <taxon>Bacillati</taxon>
        <taxon>Actinomycetota</taxon>
        <taxon>Actinomycetes</taxon>
        <taxon>Streptosporangiales</taxon>
        <taxon>Streptosporangiaceae</taxon>
        <taxon>Streptosporangium</taxon>
    </lineage>
</organism>
<comment type="caution">
    <text evidence="1">The sequence shown here is derived from an EMBL/GenBank/DDBJ whole genome shotgun (WGS) entry which is preliminary data.</text>
</comment>
<dbReference type="EMBL" id="JACHMP010000001">
    <property type="protein sequence ID" value="MBB5822986.1"/>
    <property type="molecule type" value="Genomic_DNA"/>
</dbReference>
<dbReference type="RefSeq" id="WP_221206539.1">
    <property type="nucleotide sequence ID" value="NZ_JACHMP010000001.1"/>
</dbReference>
<dbReference type="Gene3D" id="3.40.50.300">
    <property type="entry name" value="P-loop containing nucleotide triphosphate hydrolases"/>
    <property type="match status" value="1"/>
</dbReference>
<dbReference type="SUPFAM" id="SSF52540">
    <property type="entry name" value="P-loop containing nucleoside triphosphate hydrolases"/>
    <property type="match status" value="1"/>
</dbReference>